<keyword evidence="1" id="KW-0479">Metal-binding</keyword>
<sequence>MSDAEIDDIKARNPLAEVAGRYVRLRKAGRRLVGPCPVCGGGKASQRFEIKDDDGWVCAVCGTGGDVIRLVQLVEGCDFRSAVERLGGAGTIDAERARQLEAEREAKRARREAEAAKYREAERRRLWKIWDGAGDIAGSVAARYLAGRGLALPEKCPGLRFLEAAAYFHGDEIDDVGRKSARVLSRGPAMLAAFIRPDGHFGGLHMTWLVDGDPPVKLEIADPETGELLPAKKMRGSKTGAFIKVAPAAEVPRRLFLGEGIETVLSVYTALAREGRELADTAFWAAGDLGNLAGKALDTVAHPSAKRPDGKPQRVPGPWPDPDDKGLSIPDEVTELILLGDGDSEPVLTRHAMIRAARRYAREGRTVRIAFAPAGMDFNDLLQGGAG</sequence>
<proteinExistence type="predicted"/>
<keyword evidence="3" id="KW-0862">Zinc</keyword>
<feature type="domain" description="DUF7146" evidence="7">
    <location>
        <begin position="122"/>
        <end position="242"/>
    </location>
</feature>
<feature type="coiled-coil region" evidence="4">
    <location>
        <begin position="92"/>
        <end position="124"/>
    </location>
</feature>
<name>A0ABX2CQ26_9BRAD</name>
<dbReference type="Pfam" id="PF23639">
    <property type="entry name" value="DUF7146"/>
    <property type="match status" value="1"/>
</dbReference>
<evidence type="ECO:0000259" key="6">
    <source>
        <dbReference type="Pfam" id="PF01807"/>
    </source>
</evidence>
<evidence type="ECO:0000256" key="4">
    <source>
        <dbReference type="SAM" id="Coils"/>
    </source>
</evidence>
<keyword evidence="9" id="KW-1185">Reference proteome</keyword>
<evidence type="ECO:0000256" key="1">
    <source>
        <dbReference type="ARBA" id="ARBA00022723"/>
    </source>
</evidence>
<evidence type="ECO:0000256" key="3">
    <source>
        <dbReference type="ARBA" id="ARBA00022833"/>
    </source>
</evidence>
<evidence type="ECO:0000313" key="9">
    <source>
        <dbReference type="Proteomes" id="UP000886476"/>
    </source>
</evidence>
<evidence type="ECO:0000256" key="5">
    <source>
        <dbReference type="SAM" id="MobiDB-lite"/>
    </source>
</evidence>
<dbReference type="InterPro" id="IPR050219">
    <property type="entry name" value="DnaG_primase"/>
</dbReference>
<dbReference type="InterPro" id="IPR055570">
    <property type="entry name" value="DUF7146"/>
</dbReference>
<dbReference type="PANTHER" id="PTHR30313:SF2">
    <property type="entry name" value="DNA PRIMASE"/>
    <property type="match status" value="1"/>
</dbReference>
<protein>
    <submittedName>
        <fullName evidence="8">DNA primase</fullName>
    </submittedName>
</protein>
<reference evidence="8" key="1">
    <citation type="submission" date="2020-05" db="EMBL/GenBank/DDBJ databases">
        <title>Nod-independent and nitrogen-fixing Bradyrhizobium aeschynomene sp. nov. isolated from nodules of Aeschynomene indica.</title>
        <authorList>
            <person name="Zhang Z."/>
        </authorList>
    </citation>
    <scope>NUCLEOTIDE SEQUENCE</scope>
    <source>
        <strain evidence="8">83012</strain>
    </source>
</reference>
<keyword evidence="2" id="KW-0863">Zinc-finger</keyword>
<feature type="domain" description="Zinc finger CHC2-type" evidence="6">
    <location>
        <begin position="3"/>
        <end position="95"/>
    </location>
</feature>
<dbReference type="SUPFAM" id="SSF57783">
    <property type="entry name" value="Zinc beta-ribbon"/>
    <property type="match status" value="1"/>
</dbReference>
<feature type="region of interest" description="Disordered" evidence="5">
    <location>
        <begin position="302"/>
        <end position="327"/>
    </location>
</feature>
<keyword evidence="4" id="KW-0175">Coiled coil</keyword>
<dbReference type="InterPro" id="IPR002694">
    <property type="entry name" value="Znf_CHC2"/>
</dbReference>
<dbReference type="PANTHER" id="PTHR30313">
    <property type="entry name" value="DNA PRIMASE"/>
    <property type="match status" value="1"/>
</dbReference>
<evidence type="ECO:0000313" key="8">
    <source>
        <dbReference type="EMBL" id="NPU69990.1"/>
    </source>
</evidence>
<evidence type="ECO:0000259" key="7">
    <source>
        <dbReference type="Pfam" id="PF23639"/>
    </source>
</evidence>
<evidence type="ECO:0000256" key="2">
    <source>
        <dbReference type="ARBA" id="ARBA00022771"/>
    </source>
</evidence>
<gene>
    <name evidence="8" type="ORF">HL667_33715</name>
</gene>
<comment type="caution">
    <text evidence="8">The sequence shown here is derived from an EMBL/GenBank/DDBJ whole genome shotgun (WGS) entry which is preliminary data.</text>
</comment>
<dbReference type="Proteomes" id="UP000886476">
    <property type="component" value="Unassembled WGS sequence"/>
</dbReference>
<organism evidence="8 9">
    <name type="scientific">Bradyrhizobium aeschynomenes</name>
    <dbReference type="NCBI Taxonomy" id="2734909"/>
    <lineage>
        <taxon>Bacteria</taxon>
        <taxon>Pseudomonadati</taxon>
        <taxon>Pseudomonadota</taxon>
        <taxon>Alphaproteobacteria</taxon>
        <taxon>Hyphomicrobiales</taxon>
        <taxon>Nitrobacteraceae</taxon>
        <taxon>Bradyrhizobium</taxon>
    </lineage>
</organism>
<dbReference type="InterPro" id="IPR036977">
    <property type="entry name" value="DNA_primase_Znf_CHC2"/>
</dbReference>
<dbReference type="Gene3D" id="3.90.580.10">
    <property type="entry name" value="Zinc finger, CHC2-type domain"/>
    <property type="match status" value="1"/>
</dbReference>
<dbReference type="EMBL" id="JABFDN010000029">
    <property type="protein sequence ID" value="NPU69990.1"/>
    <property type="molecule type" value="Genomic_DNA"/>
</dbReference>
<dbReference type="RefSeq" id="WP_172115531.1">
    <property type="nucleotide sequence ID" value="NZ_JABFDN010000029.1"/>
</dbReference>
<dbReference type="Pfam" id="PF01807">
    <property type="entry name" value="Zn_ribbon_DnaG"/>
    <property type="match status" value="1"/>
</dbReference>
<accession>A0ABX2CQ26</accession>